<dbReference type="GO" id="GO:0004601">
    <property type="term" value="F:peroxidase activity"/>
    <property type="evidence" value="ECO:0007669"/>
    <property type="project" value="UniProtKB-KW"/>
</dbReference>
<feature type="domain" description="Plant heme peroxidase family profile" evidence="11">
    <location>
        <begin position="149"/>
        <end position="409"/>
    </location>
</feature>
<comment type="caution">
    <text evidence="12">The sequence shown here is derived from an EMBL/GenBank/DDBJ whole genome shotgun (WGS) entry which is preliminary data.</text>
</comment>
<dbReference type="EC" id="1.11.1.21" evidence="8 9"/>
<feature type="site" description="Transition state stabilizer" evidence="8">
    <location>
        <position position="94"/>
    </location>
</feature>
<comment type="catalytic activity">
    <reaction evidence="7 8 9">
        <text>2 H2O2 = O2 + 2 H2O</text>
        <dbReference type="Rhea" id="RHEA:20309"/>
        <dbReference type="ChEBI" id="CHEBI:15377"/>
        <dbReference type="ChEBI" id="CHEBI:15379"/>
        <dbReference type="ChEBI" id="CHEBI:16240"/>
        <dbReference type="EC" id="1.11.1.21"/>
    </reaction>
</comment>
<dbReference type="InterPro" id="IPR002016">
    <property type="entry name" value="Haem_peroxidase"/>
</dbReference>
<feature type="cross-link" description="Tryptophyl-tyrosyl-methioninium (Tyr-Met) (with Trp-97)" evidence="8">
    <location>
        <begin position="221"/>
        <end position="247"/>
    </location>
</feature>
<dbReference type="Gene3D" id="1.10.520.10">
    <property type="match status" value="2"/>
</dbReference>
<dbReference type="InterPro" id="IPR019793">
    <property type="entry name" value="Peroxidases_heam-ligand_BS"/>
</dbReference>
<evidence type="ECO:0000256" key="1">
    <source>
        <dbReference type="ARBA" id="ARBA00022559"/>
    </source>
</evidence>
<comment type="subunit">
    <text evidence="8">Homodimer or homotetramer.</text>
</comment>
<dbReference type="NCBIfam" id="TIGR00198">
    <property type="entry name" value="cat_per_HPI"/>
    <property type="match status" value="1"/>
</dbReference>
<comment type="similarity">
    <text evidence="8 9">Belongs to the peroxidase family. Peroxidase/catalase subfamily.</text>
</comment>
<reference evidence="13" key="1">
    <citation type="journal article" date="2019" name="Int. J. Syst. Evol. Microbiol.">
        <title>The Global Catalogue of Microorganisms (GCM) 10K type strain sequencing project: providing services to taxonomists for standard genome sequencing and annotation.</title>
        <authorList>
            <consortium name="The Broad Institute Genomics Platform"/>
            <consortium name="The Broad Institute Genome Sequencing Center for Infectious Disease"/>
            <person name="Wu L."/>
            <person name="Ma J."/>
        </authorList>
    </citation>
    <scope>NUCLEOTIDE SEQUENCE [LARGE SCALE GENOMIC DNA]</scope>
    <source>
        <strain evidence="13">CGMCC 4.7093</strain>
    </source>
</reference>
<keyword evidence="3 8" id="KW-0479">Metal-binding</keyword>
<evidence type="ECO:0000313" key="13">
    <source>
        <dbReference type="Proteomes" id="UP001595947"/>
    </source>
</evidence>
<dbReference type="PANTHER" id="PTHR30555">
    <property type="entry name" value="HYDROPEROXIDASE I, BIFUNCTIONAL CATALASE-PEROXIDASE"/>
    <property type="match status" value="1"/>
</dbReference>
<gene>
    <name evidence="8 12" type="primary">katG</name>
    <name evidence="12" type="ORF">ACFPBZ_16325</name>
</gene>
<evidence type="ECO:0000256" key="7">
    <source>
        <dbReference type="ARBA" id="ARBA00049145"/>
    </source>
</evidence>
<dbReference type="SUPFAM" id="SSF48113">
    <property type="entry name" value="Heme-dependent peroxidases"/>
    <property type="match status" value="2"/>
</dbReference>
<dbReference type="InterPro" id="IPR000763">
    <property type="entry name" value="Catalase_peroxidase"/>
</dbReference>
<evidence type="ECO:0000256" key="6">
    <source>
        <dbReference type="ARBA" id="ARBA00023324"/>
    </source>
</evidence>
<comment type="function">
    <text evidence="8">Bifunctional enzyme with both catalase and broad-spectrum peroxidase activity.</text>
</comment>
<evidence type="ECO:0000256" key="4">
    <source>
        <dbReference type="ARBA" id="ARBA00023002"/>
    </source>
</evidence>
<dbReference type="RefSeq" id="WP_378037144.1">
    <property type="nucleotide sequence ID" value="NZ_JBHSIV010000016.1"/>
</dbReference>
<dbReference type="PROSITE" id="PS00435">
    <property type="entry name" value="PEROXIDASE_1"/>
    <property type="match status" value="1"/>
</dbReference>
<dbReference type="EMBL" id="JBHSIV010000016">
    <property type="protein sequence ID" value="MFC5063786.1"/>
    <property type="molecule type" value="Genomic_DNA"/>
</dbReference>
<dbReference type="PRINTS" id="PR00458">
    <property type="entry name" value="PEROXIDASE"/>
</dbReference>
<comment type="caution">
    <text evidence="8">Lacks conserved residue(s) required for the propagation of feature annotation.</text>
</comment>
<dbReference type="CDD" id="cd00649">
    <property type="entry name" value="catalase_peroxidase_1"/>
    <property type="match status" value="1"/>
</dbReference>
<dbReference type="PANTHER" id="PTHR30555:SF0">
    <property type="entry name" value="CATALASE-PEROXIDASE"/>
    <property type="match status" value="1"/>
</dbReference>
<dbReference type="CDD" id="cd08200">
    <property type="entry name" value="catalase_peroxidase_2"/>
    <property type="match status" value="1"/>
</dbReference>
<feature type="binding site" description="axial binding residue" evidence="8">
    <location>
        <position position="262"/>
    </location>
    <ligand>
        <name>heme b</name>
        <dbReference type="ChEBI" id="CHEBI:60344"/>
    </ligand>
    <ligandPart>
        <name>Fe</name>
        <dbReference type="ChEBI" id="CHEBI:18248"/>
    </ligandPart>
</feature>
<dbReference type="PROSITE" id="PS00436">
    <property type="entry name" value="PEROXIDASE_2"/>
    <property type="match status" value="1"/>
</dbReference>
<evidence type="ECO:0000256" key="3">
    <source>
        <dbReference type="ARBA" id="ARBA00022723"/>
    </source>
</evidence>
<protein>
    <recommendedName>
        <fullName evidence="8 9">Catalase-peroxidase</fullName>
        <shortName evidence="8">CP</shortName>
        <ecNumber evidence="8 9">1.11.1.21</ecNumber>
    </recommendedName>
    <alternativeName>
        <fullName evidence="8">Peroxidase/catalase</fullName>
    </alternativeName>
</protein>
<dbReference type="Gene3D" id="1.10.420.10">
    <property type="entry name" value="Peroxidase, domain 2"/>
    <property type="match status" value="2"/>
</dbReference>
<proteinExistence type="inferred from homology"/>
<evidence type="ECO:0000256" key="2">
    <source>
        <dbReference type="ARBA" id="ARBA00022617"/>
    </source>
</evidence>
<comment type="catalytic activity">
    <reaction evidence="8 9">
        <text>H2O2 + AH2 = A + 2 H2O</text>
        <dbReference type="Rhea" id="RHEA:30275"/>
        <dbReference type="ChEBI" id="CHEBI:13193"/>
        <dbReference type="ChEBI" id="CHEBI:15377"/>
        <dbReference type="ChEBI" id="CHEBI:16240"/>
        <dbReference type="ChEBI" id="CHEBI:17499"/>
        <dbReference type="EC" id="1.11.1.21"/>
    </reaction>
</comment>
<evidence type="ECO:0000256" key="9">
    <source>
        <dbReference type="RuleBase" id="RU003451"/>
    </source>
</evidence>
<evidence type="ECO:0000259" key="11">
    <source>
        <dbReference type="PROSITE" id="PS50873"/>
    </source>
</evidence>
<keyword evidence="13" id="KW-1185">Reference proteome</keyword>
<dbReference type="Proteomes" id="UP001595947">
    <property type="component" value="Unassembled WGS sequence"/>
</dbReference>
<evidence type="ECO:0000256" key="10">
    <source>
        <dbReference type="SAM" id="MobiDB-lite"/>
    </source>
</evidence>
<evidence type="ECO:0000256" key="8">
    <source>
        <dbReference type="HAMAP-Rule" id="MF_01961"/>
    </source>
</evidence>
<keyword evidence="5 8" id="KW-0408">Iron</keyword>
<keyword evidence="6 8" id="KW-0376">Hydrogen peroxide</keyword>
<evidence type="ECO:0000256" key="5">
    <source>
        <dbReference type="ARBA" id="ARBA00023004"/>
    </source>
</evidence>
<dbReference type="InterPro" id="IPR019794">
    <property type="entry name" value="Peroxidases_AS"/>
</dbReference>
<keyword evidence="2 8" id="KW-0349">Heme</keyword>
<dbReference type="PRINTS" id="PR00460">
    <property type="entry name" value="BPEROXIDASE"/>
</dbReference>
<dbReference type="InterPro" id="IPR010255">
    <property type="entry name" value="Haem_peroxidase_sf"/>
</dbReference>
<dbReference type="Pfam" id="PF00141">
    <property type="entry name" value="peroxidase"/>
    <property type="match status" value="2"/>
</dbReference>
<comment type="cofactor">
    <cofactor evidence="8">
        <name>heme b</name>
        <dbReference type="ChEBI" id="CHEBI:60344"/>
    </cofactor>
    <text evidence="8">Binds 1 heme b (iron(II)-protoporphyrin IX) group per dimer.</text>
</comment>
<accession>A0ABV9YPB5</accession>
<feature type="region of interest" description="Disordered" evidence="10">
    <location>
        <begin position="1"/>
        <end position="23"/>
    </location>
</feature>
<comment type="PTM">
    <text evidence="8">Formation of the three residue Trp-Tyr-Met cross-link is important for the catalase, but not the peroxidase activity of the enzyme.</text>
</comment>
<keyword evidence="1 8" id="KW-0575">Peroxidase</keyword>
<dbReference type="NCBIfam" id="NF011635">
    <property type="entry name" value="PRK15061.1"/>
    <property type="match status" value="1"/>
</dbReference>
<dbReference type="HAMAP" id="MF_01961">
    <property type="entry name" value="Catal_peroxid"/>
    <property type="match status" value="1"/>
</dbReference>
<evidence type="ECO:0000313" key="12">
    <source>
        <dbReference type="EMBL" id="MFC5063786.1"/>
    </source>
</evidence>
<dbReference type="PROSITE" id="PS50873">
    <property type="entry name" value="PEROXIDASE_4"/>
    <property type="match status" value="1"/>
</dbReference>
<keyword evidence="4 8" id="KW-0560">Oxidoreductase</keyword>
<organism evidence="12 13">
    <name type="scientific">Actinomycetospora atypica</name>
    <dbReference type="NCBI Taxonomy" id="1290095"/>
    <lineage>
        <taxon>Bacteria</taxon>
        <taxon>Bacillati</taxon>
        <taxon>Actinomycetota</taxon>
        <taxon>Actinomycetes</taxon>
        <taxon>Pseudonocardiales</taxon>
        <taxon>Pseudonocardiaceae</taxon>
        <taxon>Actinomycetospora</taxon>
    </lineage>
</organism>
<feature type="active site" description="Proton acceptor" evidence="8">
    <location>
        <position position="98"/>
    </location>
</feature>
<name>A0ABV9YPB5_9PSEU</name>
<sequence>MNTAEAGGCPVHAGRLSHPTEGGGNVDWWPNQLNLRILRAHTQASNPMDPDFDYAKEFASVDLDALAADVDSALTTSQDWWPADFGTYSGFMIRMAWHSAGTYRLADGRGGAGMGMQRFAPLNSWPDNGNLDKARRLLWPVKQKWGKKVSWADLIVLAGNRALEIAGFTTYGYAGGRPDVFEPDNETYWGPENYWLGADQRYTGDRQLEQPLGASQMGLIYVNPEGPDGNPDPLAAARDIRETFGRMAMNDEETVALIAGGHTLGKTHGAADPDQYVGPEPEGASIEEGGLGWKQGFGKGKGRDTITSGLEVTWTSTPSKWSHGYFQNLFGYEWELHKSPAGAWQYRPVDNGGANTVPDPETNELTRQPTMLVTDISLKVDPIYKEISQRFLENPEQFQDAFARAWFKLTHRDMGPIDRYVGPWVPQETQIWQDPVPKHEGPLVSADEIADLKKQVLDSGLTVSQLVKAAWASASTFRIGDKRGGANGARVRLDPQIDWEVNDPQELRRTLSTLEGIQQSSGRISLADLIVLGGCAAIEKAASDAGVSVTVPFTPGRTDASQEWTEVDSFTYLEPKADGFRNFLGKGHSLPAEYLLVDRANLLDLTAPQMTALVGGLRVLGANTGGSQHGVFTERVGQLTNDFFTNLLDMNTTWAKVAEEEGLYEARGTDGEVRWTGTRNDLVFSSNSELRAVAEIYAENGGEEKFVRDFVAAWDKVMMLDRYDVK</sequence>